<dbReference type="GO" id="GO:0016829">
    <property type="term" value="F:lyase activity"/>
    <property type="evidence" value="ECO:0007669"/>
    <property type="project" value="UniProtKB-KW"/>
</dbReference>
<dbReference type="CDD" id="cd08349">
    <property type="entry name" value="BLMA_like"/>
    <property type="match status" value="1"/>
</dbReference>
<dbReference type="RefSeq" id="WP_024926329.1">
    <property type="nucleotide sequence ID" value="NZ_MDEO01000033.1"/>
</dbReference>
<dbReference type="EMBL" id="MDEO01000033">
    <property type="protein sequence ID" value="OCX16210.1"/>
    <property type="molecule type" value="Genomic_DNA"/>
</dbReference>
<evidence type="ECO:0000313" key="6">
    <source>
        <dbReference type="Proteomes" id="UP000094412"/>
    </source>
</evidence>
<evidence type="ECO:0000313" key="5">
    <source>
        <dbReference type="EMBL" id="OCX16210.1"/>
    </source>
</evidence>
<evidence type="ECO:0000259" key="4">
    <source>
        <dbReference type="PROSITE" id="PS51819"/>
    </source>
</evidence>
<evidence type="ECO:0000256" key="2">
    <source>
        <dbReference type="ARBA" id="ARBA00021572"/>
    </source>
</evidence>
<dbReference type="SUPFAM" id="SSF54593">
    <property type="entry name" value="Glyoxalase/Bleomycin resistance protein/Dihydroxybiphenyl dioxygenase"/>
    <property type="match status" value="1"/>
</dbReference>
<dbReference type="Gene3D" id="3.10.180.10">
    <property type="entry name" value="2,3-Dihydroxybiphenyl 1,2-Dioxygenase, domain 1"/>
    <property type="match status" value="1"/>
</dbReference>
<dbReference type="InterPro" id="IPR000335">
    <property type="entry name" value="Bleomycin-R"/>
</dbReference>
<dbReference type="Proteomes" id="UP000094412">
    <property type="component" value="Unassembled WGS sequence"/>
</dbReference>
<dbReference type="AlphaFoldDB" id="A0A1C2DN74"/>
<name>A0A1C2DN74_9HYPH</name>
<sequence>MSRLDHFRKQAKLHLKWHRERYYPVAATIAWVLPRFRHLDDRQVLDAEFKLADAQELVARKAGFDSWQALTKGLDTMTEADESRAAAPVLAHAEPQLFVTNMAAALAFYAEKLGFPDNFAYGEPPFYAQVQRDGARLNLRHVDALPLDRIAREREELLSATIAVTAIKPLFLEYQAAGVDFHQPLRTEPWGARTFIVRDPDGNLICFAAEG</sequence>
<organism evidence="5 6">
    <name type="scientific">Mesorhizobium hungaricum</name>
    <dbReference type="NCBI Taxonomy" id="1566387"/>
    <lineage>
        <taxon>Bacteria</taxon>
        <taxon>Pseudomonadati</taxon>
        <taxon>Pseudomonadota</taxon>
        <taxon>Alphaproteobacteria</taxon>
        <taxon>Hyphomicrobiales</taxon>
        <taxon>Phyllobacteriaceae</taxon>
        <taxon>Mesorhizobium</taxon>
    </lineage>
</organism>
<feature type="domain" description="VOC" evidence="4">
    <location>
        <begin position="89"/>
        <end position="210"/>
    </location>
</feature>
<accession>A0A1C2DN74</accession>
<evidence type="ECO:0000256" key="1">
    <source>
        <dbReference type="ARBA" id="ARBA00011051"/>
    </source>
</evidence>
<dbReference type="GO" id="GO:0046677">
    <property type="term" value="P:response to antibiotic"/>
    <property type="evidence" value="ECO:0007669"/>
    <property type="project" value="UniProtKB-KW"/>
</dbReference>
<keyword evidence="6" id="KW-1185">Reference proteome</keyword>
<dbReference type="PROSITE" id="PS51819">
    <property type="entry name" value="VOC"/>
    <property type="match status" value="1"/>
</dbReference>
<dbReference type="OrthoDB" id="9791602at2"/>
<keyword evidence="3" id="KW-0046">Antibiotic resistance</keyword>
<evidence type="ECO:0000256" key="3">
    <source>
        <dbReference type="ARBA" id="ARBA00023251"/>
    </source>
</evidence>
<comment type="caution">
    <text evidence="5">The sequence shown here is derived from an EMBL/GenBank/DDBJ whole genome shotgun (WGS) entry which is preliminary data.</text>
</comment>
<dbReference type="STRING" id="1566387.QV13_15255"/>
<dbReference type="Pfam" id="PF00903">
    <property type="entry name" value="Glyoxalase"/>
    <property type="match status" value="1"/>
</dbReference>
<keyword evidence="5" id="KW-0456">Lyase</keyword>
<reference evidence="5 6" key="1">
    <citation type="submission" date="2016-08" db="EMBL/GenBank/DDBJ databases">
        <title>Whole genome sequence of Mesorhizobium sp. strain UASWS1009 isolated from industrial sewage.</title>
        <authorList>
            <person name="Crovadore J."/>
            <person name="Calmin G."/>
            <person name="Chablais R."/>
            <person name="Cochard B."/>
            <person name="Lefort F."/>
        </authorList>
    </citation>
    <scope>NUCLEOTIDE SEQUENCE [LARGE SCALE GENOMIC DNA]</scope>
    <source>
        <strain evidence="5 6">UASWS1009</strain>
    </source>
</reference>
<comment type="similarity">
    <text evidence="1">Belongs to the bleomycin resistance protein family.</text>
</comment>
<protein>
    <recommendedName>
        <fullName evidence="2">Bleomycin resistance protein</fullName>
    </recommendedName>
</protein>
<gene>
    <name evidence="5" type="ORF">QV13_15255</name>
</gene>
<dbReference type="InterPro" id="IPR029068">
    <property type="entry name" value="Glyas_Bleomycin-R_OHBP_Dase"/>
</dbReference>
<dbReference type="InterPro" id="IPR004360">
    <property type="entry name" value="Glyas_Fos-R_dOase_dom"/>
</dbReference>
<dbReference type="InterPro" id="IPR037523">
    <property type="entry name" value="VOC_core"/>
</dbReference>
<proteinExistence type="inferred from homology"/>